<feature type="region of interest" description="Disordered" evidence="5">
    <location>
        <begin position="471"/>
        <end position="499"/>
    </location>
</feature>
<dbReference type="GO" id="GO:0005525">
    <property type="term" value="F:GTP binding"/>
    <property type="evidence" value="ECO:0007669"/>
    <property type="project" value="UniProtKB-KW"/>
</dbReference>
<dbReference type="AlphaFoldDB" id="A0A835TCU3"/>
<evidence type="ECO:0000313" key="7">
    <source>
        <dbReference type="EMBL" id="KAG2442763.1"/>
    </source>
</evidence>
<dbReference type="InterPro" id="IPR003191">
    <property type="entry name" value="Guanylate-bd/ATL_C"/>
</dbReference>
<evidence type="ECO:0000256" key="4">
    <source>
        <dbReference type="PROSITE-ProRule" id="PRU01052"/>
    </source>
</evidence>
<feature type="region of interest" description="Disordered" evidence="5">
    <location>
        <begin position="234"/>
        <end position="257"/>
    </location>
</feature>
<feature type="domain" description="GB1/RHD3-type G" evidence="6">
    <location>
        <begin position="42"/>
        <end position="208"/>
    </location>
</feature>
<feature type="region of interest" description="Disordered" evidence="5">
    <location>
        <begin position="323"/>
        <end position="350"/>
    </location>
</feature>
<dbReference type="PANTHER" id="PTHR10751">
    <property type="entry name" value="GUANYLATE BINDING PROTEIN"/>
    <property type="match status" value="1"/>
</dbReference>
<feature type="compositionally biased region" description="Basic and acidic residues" evidence="5">
    <location>
        <begin position="549"/>
        <end position="587"/>
    </location>
</feature>
<dbReference type="Gene3D" id="3.40.50.300">
    <property type="entry name" value="P-loop containing nucleotide triphosphate hydrolases"/>
    <property type="match status" value="1"/>
</dbReference>
<dbReference type="Pfam" id="PF02841">
    <property type="entry name" value="GBP_C"/>
    <property type="match status" value="1"/>
</dbReference>
<evidence type="ECO:0000256" key="1">
    <source>
        <dbReference type="ARBA" id="ARBA00022741"/>
    </source>
</evidence>
<dbReference type="InterPro" id="IPR015894">
    <property type="entry name" value="Guanylate-bd_N"/>
</dbReference>
<dbReference type="SUPFAM" id="SSF48340">
    <property type="entry name" value="Interferon-induced guanylate-binding protein 1 (GBP1), C-terminal domain"/>
    <property type="match status" value="1"/>
</dbReference>
<evidence type="ECO:0000256" key="3">
    <source>
        <dbReference type="ARBA" id="ARBA00023134"/>
    </source>
</evidence>
<proteinExistence type="inferred from homology"/>
<dbReference type="OrthoDB" id="2135133at2759"/>
<feature type="compositionally biased region" description="Basic and acidic residues" evidence="5">
    <location>
        <begin position="611"/>
        <end position="622"/>
    </location>
</feature>
<dbReference type="GO" id="GO:0003924">
    <property type="term" value="F:GTPase activity"/>
    <property type="evidence" value="ECO:0007669"/>
    <property type="project" value="InterPro"/>
</dbReference>
<keyword evidence="2" id="KW-0378">Hydrolase</keyword>
<feature type="region of interest" description="Disordered" evidence="5">
    <location>
        <begin position="541"/>
        <end position="587"/>
    </location>
</feature>
<keyword evidence="8" id="KW-1185">Reference proteome</keyword>
<evidence type="ECO:0000256" key="5">
    <source>
        <dbReference type="SAM" id="MobiDB-lite"/>
    </source>
</evidence>
<evidence type="ECO:0000256" key="2">
    <source>
        <dbReference type="ARBA" id="ARBA00022801"/>
    </source>
</evidence>
<evidence type="ECO:0000259" key="6">
    <source>
        <dbReference type="PROSITE" id="PS51715"/>
    </source>
</evidence>
<dbReference type="Proteomes" id="UP000650467">
    <property type="component" value="Unassembled WGS sequence"/>
</dbReference>
<sequence>MAPVSDACRGGPLALVTWDADTGKFEFGPGLEALKTAAGPDNVPLAVVAITGLPRTGKSSLLNQLVRELLGLELPPEYGFTTGHTTEACTQGLDMWWPPLPVRLPPVGADMDSGAAGGRPTHRLLLLDVEGTSAARMSKSRSVRVMALTALLSSLFVYNSMNVIDEDAVERLGLVGEVVRRVREHAGAHTGGLGRHAPAFVWVLRDAHLQPAVINGREETPTEYMERQLAPLSRKGANGAHGPGDADADGCGIGGGAGDDPRQALRALFPHANECRMLPQPLADGTRLRAGAGPGSLGVAELAPAFREGVAELAALIAARARPKSWGGEPAPGSTPGARRGGGEDGAAPTPVTGPVLAALLEAYVAAINSGAVPVIADAWEATLRRECDRACTAAEAAYEAAWAEGPQDTEPQDTQQLLQRHQACLAAACREYEAIAVGPAHLKSHFEQQWRAAVQSRYNERLAALLGRQAETARRKAEEAQREAAQSRRGMEEAQERAAAALRQAEAAAAQAAAAQCEAAEAREVAAAARQAVAQAQRQADAATAEAGRSRQQAEAERERAEAARRQAEELQRREADARRSMAEAALRAEEAQRQCAAYEKARQAERHRAEEAARLAEAERQQAVAAQRDAEEARRRAEAEARQREEAARRARHAEQLRQTAEAERQQADEASRQAAAEKKGAEVERDRARGAALITAVAAAVAMLLRLRG</sequence>
<protein>
    <recommendedName>
        <fullName evidence="6">GB1/RHD3-type G domain-containing protein</fullName>
    </recommendedName>
</protein>
<dbReference type="EMBL" id="JAEHOC010000004">
    <property type="protein sequence ID" value="KAG2442763.1"/>
    <property type="molecule type" value="Genomic_DNA"/>
</dbReference>
<dbReference type="InterPro" id="IPR030386">
    <property type="entry name" value="G_GB1_RHD3_dom"/>
</dbReference>
<organism evidence="7 8">
    <name type="scientific">Chlamydomonas incerta</name>
    <dbReference type="NCBI Taxonomy" id="51695"/>
    <lineage>
        <taxon>Eukaryota</taxon>
        <taxon>Viridiplantae</taxon>
        <taxon>Chlorophyta</taxon>
        <taxon>core chlorophytes</taxon>
        <taxon>Chlorophyceae</taxon>
        <taxon>CS clade</taxon>
        <taxon>Chlamydomonadales</taxon>
        <taxon>Chlamydomonadaceae</taxon>
        <taxon>Chlamydomonas</taxon>
    </lineage>
</organism>
<name>A0A835TCU3_CHLIN</name>
<accession>A0A835TCU3</accession>
<gene>
    <name evidence="7" type="ORF">HXX76_002844</name>
</gene>
<keyword evidence="3" id="KW-0342">GTP-binding</keyword>
<evidence type="ECO:0000313" key="8">
    <source>
        <dbReference type="Proteomes" id="UP000650467"/>
    </source>
</evidence>
<dbReference type="InterPro" id="IPR036543">
    <property type="entry name" value="Guanylate-bd_C_sf"/>
</dbReference>
<dbReference type="PROSITE" id="PS51715">
    <property type="entry name" value="G_GB1_RHD3"/>
    <property type="match status" value="1"/>
</dbReference>
<comment type="similarity">
    <text evidence="4">Belongs to the TRAFAC class dynamin-like GTPase superfamily. GB1/RHD3 GTPase family.</text>
</comment>
<dbReference type="InterPro" id="IPR027417">
    <property type="entry name" value="P-loop_NTPase"/>
</dbReference>
<comment type="caution">
    <text evidence="7">The sequence shown here is derived from an EMBL/GenBank/DDBJ whole genome shotgun (WGS) entry which is preliminary data.</text>
</comment>
<reference evidence="7" key="1">
    <citation type="journal article" date="2020" name="bioRxiv">
        <title>Comparative genomics of Chlamydomonas.</title>
        <authorList>
            <person name="Craig R.J."/>
            <person name="Hasan A.R."/>
            <person name="Ness R.W."/>
            <person name="Keightley P.D."/>
        </authorList>
    </citation>
    <scope>NUCLEOTIDE SEQUENCE</scope>
    <source>
        <strain evidence="7">SAG 7.73</strain>
    </source>
</reference>
<feature type="region of interest" description="Disordered" evidence="5">
    <location>
        <begin position="611"/>
        <end position="689"/>
    </location>
</feature>
<feature type="compositionally biased region" description="Basic and acidic residues" evidence="5">
    <location>
        <begin position="472"/>
        <end position="497"/>
    </location>
</feature>
<feature type="compositionally biased region" description="Basic and acidic residues" evidence="5">
    <location>
        <begin position="630"/>
        <end position="689"/>
    </location>
</feature>
<feature type="compositionally biased region" description="Low complexity" evidence="5">
    <location>
        <begin position="236"/>
        <end position="245"/>
    </location>
</feature>
<dbReference type="Gene3D" id="1.20.1000.10">
    <property type="entry name" value="Guanylate-binding protein, C-terminal domain"/>
    <property type="match status" value="1"/>
</dbReference>
<keyword evidence="1" id="KW-0547">Nucleotide-binding</keyword>
<dbReference type="SUPFAM" id="SSF52540">
    <property type="entry name" value="P-loop containing nucleoside triphosphate hydrolases"/>
    <property type="match status" value="1"/>
</dbReference>
<dbReference type="Pfam" id="PF02263">
    <property type="entry name" value="GBP"/>
    <property type="match status" value="1"/>
</dbReference>